<sequence length="245" mass="26939">MCMWLLTNIGFPLSKASKYPIPDPSVDTTPIQTKPPLFLSSGPAFVSPRLTSDSRHPLFDTQNGTLPGYNYALCAPLQCHNYNCAITRNKATQTNLHEPRVLVFRLRQQRGSINHDGGIVDAETIGATHFLGSQFGYIDAGFAKDVVELLLLLSSEDQIWLILAFNLAITVVDARRYSDHNGVRKTHRTVHVNGRSTRKQSRRELFSVTNAVTDRALALFVAFAPVRAPSCLLLPSLLPAAAGSL</sequence>
<organism evidence="1 2">
    <name type="scientific">Steinernema carpocapsae</name>
    <name type="common">Entomopathogenic nematode</name>
    <dbReference type="NCBI Taxonomy" id="34508"/>
    <lineage>
        <taxon>Eukaryota</taxon>
        <taxon>Metazoa</taxon>
        <taxon>Ecdysozoa</taxon>
        <taxon>Nematoda</taxon>
        <taxon>Chromadorea</taxon>
        <taxon>Rhabditida</taxon>
        <taxon>Tylenchina</taxon>
        <taxon>Panagrolaimomorpha</taxon>
        <taxon>Strongyloidoidea</taxon>
        <taxon>Steinernematidae</taxon>
        <taxon>Steinernema</taxon>
    </lineage>
</organism>
<name>A0A4U5MSF3_STECR</name>
<proteinExistence type="predicted"/>
<accession>A0A4U5MSF3</accession>
<evidence type="ECO:0000313" key="1">
    <source>
        <dbReference type="EMBL" id="TKR72568.1"/>
    </source>
</evidence>
<dbReference type="EMBL" id="AZBU02000006">
    <property type="protein sequence ID" value="TKR72568.1"/>
    <property type="molecule type" value="Genomic_DNA"/>
</dbReference>
<dbReference type="Proteomes" id="UP000298663">
    <property type="component" value="Unassembled WGS sequence"/>
</dbReference>
<evidence type="ECO:0000313" key="2">
    <source>
        <dbReference type="Proteomes" id="UP000298663"/>
    </source>
</evidence>
<comment type="caution">
    <text evidence="1">The sequence shown here is derived from an EMBL/GenBank/DDBJ whole genome shotgun (WGS) entry which is preliminary data.</text>
</comment>
<reference evidence="1 2" key="2">
    <citation type="journal article" date="2019" name="G3 (Bethesda)">
        <title>Hybrid Assembly of the Genome of the Entomopathogenic Nematode Steinernema carpocapsae Identifies the X-Chromosome.</title>
        <authorList>
            <person name="Serra L."/>
            <person name="Macchietto M."/>
            <person name="Macias-Munoz A."/>
            <person name="McGill C.J."/>
            <person name="Rodriguez I.M."/>
            <person name="Rodriguez B."/>
            <person name="Murad R."/>
            <person name="Mortazavi A."/>
        </authorList>
    </citation>
    <scope>NUCLEOTIDE SEQUENCE [LARGE SCALE GENOMIC DNA]</scope>
    <source>
        <strain evidence="1 2">ALL</strain>
    </source>
</reference>
<keyword evidence="2" id="KW-1185">Reference proteome</keyword>
<protein>
    <submittedName>
        <fullName evidence="1">Uncharacterized protein</fullName>
    </submittedName>
</protein>
<gene>
    <name evidence="1" type="ORF">L596_019993</name>
</gene>
<dbReference type="AlphaFoldDB" id="A0A4U5MSF3"/>
<reference evidence="1 2" key="1">
    <citation type="journal article" date="2015" name="Genome Biol.">
        <title>Comparative genomics of Steinernema reveals deeply conserved gene regulatory networks.</title>
        <authorList>
            <person name="Dillman A.R."/>
            <person name="Macchietto M."/>
            <person name="Porter C.F."/>
            <person name="Rogers A."/>
            <person name="Williams B."/>
            <person name="Antoshechkin I."/>
            <person name="Lee M.M."/>
            <person name="Goodwin Z."/>
            <person name="Lu X."/>
            <person name="Lewis E.E."/>
            <person name="Goodrich-Blair H."/>
            <person name="Stock S.P."/>
            <person name="Adams B.J."/>
            <person name="Sternberg P.W."/>
            <person name="Mortazavi A."/>
        </authorList>
    </citation>
    <scope>NUCLEOTIDE SEQUENCE [LARGE SCALE GENOMIC DNA]</scope>
    <source>
        <strain evidence="1 2">ALL</strain>
    </source>
</reference>